<evidence type="ECO:0000313" key="2">
    <source>
        <dbReference type="EMBL" id="CCH70281.1"/>
    </source>
</evidence>
<dbReference type="Pfam" id="PF02627">
    <property type="entry name" value="CMD"/>
    <property type="match status" value="1"/>
</dbReference>
<protein>
    <recommendedName>
        <fullName evidence="1">Carboxymuconolactone decarboxylase-like domain-containing protein</fullName>
    </recommendedName>
</protein>
<gene>
    <name evidence="2" type="ORF">BN10_540060</name>
</gene>
<dbReference type="InterPro" id="IPR003779">
    <property type="entry name" value="CMD-like"/>
</dbReference>
<dbReference type="InterPro" id="IPR029032">
    <property type="entry name" value="AhpD-like"/>
</dbReference>
<dbReference type="GO" id="GO:0051920">
    <property type="term" value="F:peroxiredoxin activity"/>
    <property type="evidence" value="ECO:0007669"/>
    <property type="project" value="InterPro"/>
</dbReference>
<dbReference type="RefSeq" id="WP_010850132.1">
    <property type="nucleotide sequence ID" value="NZ_HF570956.1"/>
</dbReference>
<dbReference type="PANTHER" id="PTHR35446:SF2">
    <property type="entry name" value="CARBOXYMUCONOLACTONE DECARBOXYLASE-LIKE DOMAIN-CONTAINING PROTEIN"/>
    <property type="match status" value="1"/>
</dbReference>
<proteinExistence type="predicted"/>
<comment type="caution">
    <text evidence="2">The sequence shown here is derived from an EMBL/GenBank/DDBJ whole genome shotgun (WGS) entry which is preliminary data.</text>
</comment>
<accession>N0E3D3</accession>
<dbReference type="Proteomes" id="UP000013167">
    <property type="component" value="Unassembled WGS sequence"/>
</dbReference>
<organism evidence="2 3">
    <name type="scientific">Phycicoccus elongatus Lp2</name>
    <dbReference type="NCBI Taxonomy" id="1193181"/>
    <lineage>
        <taxon>Bacteria</taxon>
        <taxon>Bacillati</taxon>
        <taxon>Actinomycetota</taxon>
        <taxon>Actinomycetes</taxon>
        <taxon>Micrococcales</taxon>
        <taxon>Intrasporangiaceae</taxon>
        <taxon>Phycicoccus</taxon>
    </lineage>
</organism>
<dbReference type="Gene3D" id="1.20.1290.10">
    <property type="entry name" value="AhpD-like"/>
    <property type="match status" value="1"/>
</dbReference>
<dbReference type="eggNOG" id="COG2128">
    <property type="taxonomic scope" value="Bacteria"/>
</dbReference>
<dbReference type="OrthoDB" id="153253at2"/>
<dbReference type="SUPFAM" id="SSF69118">
    <property type="entry name" value="AhpD-like"/>
    <property type="match status" value="1"/>
</dbReference>
<dbReference type="EMBL" id="CAIZ01000124">
    <property type="protein sequence ID" value="CCH70281.1"/>
    <property type="molecule type" value="Genomic_DNA"/>
</dbReference>
<sequence>MFIDTTAPEDAAADFGEYMEQQRQAWGFLPDYVGCFAARPNVALAWSALSRTVATSMPRRRYELVTIAAARARKSSYCAVAHATFLRDNGGGDDLRALAADPTGSTLDVVDAAVFRFAAATASDPTSIRQADIDGLRRLGLTDPEIADITYAVGVRLFFATVLDALGARLDAQTAAQVEPGVLAVLSVGRPPLAEKGPDP</sequence>
<reference evidence="2 3" key="1">
    <citation type="journal article" date="2013" name="ISME J.">
        <title>A metabolic model for members of the genus Tetrasphaera involved in enhanced biological phosphorus removal.</title>
        <authorList>
            <person name="Kristiansen R."/>
            <person name="Nguyen H.T.T."/>
            <person name="Saunders A.M."/>
            <person name="Nielsen J.L."/>
            <person name="Wimmer R."/>
            <person name="Le V.Q."/>
            <person name="McIlroy S.J."/>
            <person name="Petrovski S."/>
            <person name="Seviour R.J."/>
            <person name="Calteau A."/>
            <person name="Nielsen K.L."/>
            <person name="Nielsen P.H."/>
        </authorList>
    </citation>
    <scope>NUCLEOTIDE SEQUENCE [LARGE SCALE GENOMIC DNA]</scope>
    <source>
        <strain evidence="2 3">Lp2</strain>
    </source>
</reference>
<feature type="domain" description="Carboxymuconolactone decarboxylase-like" evidence="1">
    <location>
        <begin position="43"/>
        <end position="91"/>
    </location>
</feature>
<keyword evidence="3" id="KW-1185">Reference proteome</keyword>
<dbReference type="STRING" id="1193181.BN10_540060"/>
<dbReference type="HOGENOM" id="CLU_118147_0_0_11"/>
<dbReference type="PANTHER" id="PTHR35446">
    <property type="entry name" value="SI:CH211-175M2.5"/>
    <property type="match status" value="1"/>
</dbReference>
<evidence type="ECO:0000313" key="3">
    <source>
        <dbReference type="Proteomes" id="UP000013167"/>
    </source>
</evidence>
<name>N0E3D3_9MICO</name>
<evidence type="ECO:0000259" key="1">
    <source>
        <dbReference type="Pfam" id="PF02627"/>
    </source>
</evidence>
<dbReference type="AlphaFoldDB" id="N0E3D3"/>